<reference evidence="2 3" key="1">
    <citation type="submission" date="2013-11" db="EMBL/GenBank/DDBJ databases">
        <title>The Genome Sequence of Phytophthora parasitica P1976.</title>
        <authorList>
            <consortium name="The Broad Institute Genomics Platform"/>
            <person name="Russ C."/>
            <person name="Tyler B."/>
            <person name="Panabieres F."/>
            <person name="Shan W."/>
            <person name="Tripathy S."/>
            <person name="Grunwald N."/>
            <person name="Machado M."/>
            <person name="Johnson C.S."/>
            <person name="Walker B."/>
            <person name="Young S."/>
            <person name="Zeng Q."/>
            <person name="Gargeya S."/>
            <person name="Fitzgerald M."/>
            <person name="Haas B."/>
            <person name="Abouelleil A."/>
            <person name="Allen A.W."/>
            <person name="Alvarado L."/>
            <person name="Arachchi H.M."/>
            <person name="Berlin A.M."/>
            <person name="Chapman S.B."/>
            <person name="Gainer-Dewar J."/>
            <person name="Goldberg J."/>
            <person name="Griggs A."/>
            <person name="Gujja S."/>
            <person name="Hansen M."/>
            <person name="Howarth C."/>
            <person name="Imamovic A."/>
            <person name="Ireland A."/>
            <person name="Larimer J."/>
            <person name="McCowan C."/>
            <person name="Murphy C."/>
            <person name="Pearson M."/>
            <person name="Poon T.W."/>
            <person name="Priest M."/>
            <person name="Roberts A."/>
            <person name="Saif S."/>
            <person name="Shea T."/>
            <person name="Sisk P."/>
            <person name="Sykes S."/>
            <person name="Wortman J."/>
            <person name="Nusbaum C."/>
            <person name="Birren B."/>
        </authorList>
    </citation>
    <scope>NUCLEOTIDE SEQUENCE [LARGE SCALE GENOMIC DNA]</scope>
    <source>
        <strain evidence="2 3">P1976</strain>
    </source>
</reference>
<dbReference type="SMART" id="SM00028">
    <property type="entry name" value="TPR"/>
    <property type="match status" value="2"/>
</dbReference>
<organism evidence="2 3">
    <name type="scientific">Phytophthora nicotianae P1976</name>
    <dbReference type="NCBI Taxonomy" id="1317066"/>
    <lineage>
        <taxon>Eukaryota</taxon>
        <taxon>Sar</taxon>
        <taxon>Stramenopiles</taxon>
        <taxon>Oomycota</taxon>
        <taxon>Peronosporomycetes</taxon>
        <taxon>Peronosporales</taxon>
        <taxon>Peronosporaceae</taxon>
        <taxon>Phytophthora</taxon>
    </lineage>
</organism>
<keyword evidence="1" id="KW-0472">Membrane</keyword>
<dbReference type="InterPro" id="IPR011990">
    <property type="entry name" value="TPR-like_helical_dom_sf"/>
</dbReference>
<gene>
    <name evidence="2" type="ORF">F444_21331</name>
</gene>
<protein>
    <recommendedName>
        <fullName evidence="4">MalT-like TPR region domain-containing protein</fullName>
    </recommendedName>
</protein>
<dbReference type="Proteomes" id="UP000028582">
    <property type="component" value="Unassembled WGS sequence"/>
</dbReference>
<evidence type="ECO:0000256" key="1">
    <source>
        <dbReference type="SAM" id="Phobius"/>
    </source>
</evidence>
<comment type="caution">
    <text evidence="2">The sequence shown here is derived from an EMBL/GenBank/DDBJ whole genome shotgun (WGS) entry which is preliminary data.</text>
</comment>
<dbReference type="OrthoDB" id="122893at2759"/>
<keyword evidence="1" id="KW-0812">Transmembrane</keyword>
<sequence length="319" mass="35950">MLAKLAVRRGLVLPRRLQTLPPLAAPRVLTTPLIRALSNASSGRPDGFYVSKKAVKMTLALGAALTGGILYLERENADRKKIRFLLELSQLSLEKGEIEQSMRERKEAYNLLKKKFPHGTLAVYLLFLAIGITVTPIPDKSVVAMAMMIGASYEKTEQFEEAIPFYSDALENITLETRMVQCEDLRVVLLDRLGQCYKQTGDPVAAEKHFKQAIEAYDQLKGKLALSSDSDLEASILSKFDEDILNVFLHYTVLLTVLRRPDDATQTRRRLATIARGSPQLRGQVARINRQVDDYIALEKIREERKLVETKVDEESDFV</sequence>
<dbReference type="InterPro" id="IPR019734">
    <property type="entry name" value="TPR_rpt"/>
</dbReference>
<dbReference type="SUPFAM" id="SSF48452">
    <property type="entry name" value="TPR-like"/>
    <property type="match status" value="1"/>
</dbReference>
<evidence type="ECO:0008006" key="4">
    <source>
        <dbReference type="Google" id="ProtNLM"/>
    </source>
</evidence>
<evidence type="ECO:0000313" key="2">
    <source>
        <dbReference type="EMBL" id="ETO60468.1"/>
    </source>
</evidence>
<evidence type="ECO:0000313" key="3">
    <source>
        <dbReference type="Proteomes" id="UP000028582"/>
    </source>
</evidence>
<dbReference type="EMBL" id="ANJA01003932">
    <property type="protein sequence ID" value="ETO60468.1"/>
    <property type="molecule type" value="Genomic_DNA"/>
</dbReference>
<keyword evidence="1" id="KW-1133">Transmembrane helix</keyword>
<accession>A0A080Z1F7</accession>
<dbReference type="Gene3D" id="1.25.40.10">
    <property type="entry name" value="Tetratricopeptide repeat domain"/>
    <property type="match status" value="1"/>
</dbReference>
<dbReference type="Pfam" id="PF13424">
    <property type="entry name" value="TPR_12"/>
    <property type="match status" value="1"/>
</dbReference>
<proteinExistence type="predicted"/>
<name>A0A080Z1F7_PHYNI</name>
<feature type="transmembrane region" description="Helical" evidence="1">
    <location>
        <begin position="121"/>
        <end position="138"/>
    </location>
</feature>
<dbReference type="AlphaFoldDB" id="A0A080Z1F7"/>